<evidence type="ECO:0000313" key="2">
    <source>
        <dbReference type="EMBL" id="MCD9561271.1"/>
    </source>
</evidence>
<sequence>MVAQQVTRKTKDHPPQAIRDEEELGSEMEEDVLRKTFARLFLNNEGLQEVFQ</sequence>
<proteinExistence type="predicted"/>
<organism evidence="2 3">
    <name type="scientific">Datura stramonium</name>
    <name type="common">Jimsonweed</name>
    <name type="synonym">Common thornapple</name>
    <dbReference type="NCBI Taxonomy" id="4076"/>
    <lineage>
        <taxon>Eukaryota</taxon>
        <taxon>Viridiplantae</taxon>
        <taxon>Streptophyta</taxon>
        <taxon>Embryophyta</taxon>
        <taxon>Tracheophyta</taxon>
        <taxon>Spermatophyta</taxon>
        <taxon>Magnoliopsida</taxon>
        <taxon>eudicotyledons</taxon>
        <taxon>Gunneridae</taxon>
        <taxon>Pentapetalae</taxon>
        <taxon>asterids</taxon>
        <taxon>lamiids</taxon>
        <taxon>Solanales</taxon>
        <taxon>Solanaceae</taxon>
        <taxon>Solanoideae</taxon>
        <taxon>Datureae</taxon>
        <taxon>Datura</taxon>
    </lineage>
</organism>
<evidence type="ECO:0000256" key="1">
    <source>
        <dbReference type="SAM" id="MobiDB-lite"/>
    </source>
</evidence>
<dbReference type="Proteomes" id="UP000823775">
    <property type="component" value="Unassembled WGS sequence"/>
</dbReference>
<dbReference type="EMBL" id="JACEIK010002449">
    <property type="protein sequence ID" value="MCD9561271.1"/>
    <property type="molecule type" value="Genomic_DNA"/>
</dbReference>
<keyword evidence="3" id="KW-1185">Reference proteome</keyword>
<accession>A0ABS8UQT9</accession>
<gene>
    <name evidence="2" type="ORF">HAX54_020277</name>
</gene>
<comment type="caution">
    <text evidence="2">The sequence shown here is derived from an EMBL/GenBank/DDBJ whole genome shotgun (WGS) entry which is preliminary data.</text>
</comment>
<feature type="non-terminal residue" evidence="2">
    <location>
        <position position="52"/>
    </location>
</feature>
<reference evidence="2 3" key="1">
    <citation type="journal article" date="2021" name="BMC Genomics">
        <title>Datura genome reveals duplications of psychoactive alkaloid biosynthetic genes and high mutation rate following tissue culture.</title>
        <authorList>
            <person name="Rajewski A."/>
            <person name="Carter-House D."/>
            <person name="Stajich J."/>
            <person name="Litt A."/>
        </authorList>
    </citation>
    <scope>NUCLEOTIDE SEQUENCE [LARGE SCALE GENOMIC DNA]</scope>
    <source>
        <strain evidence="2">AR-01</strain>
    </source>
</reference>
<evidence type="ECO:0000313" key="3">
    <source>
        <dbReference type="Proteomes" id="UP000823775"/>
    </source>
</evidence>
<name>A0ABS8UQT9_DATST</name>
<protein>
    <submittedName>
        <fullName evidence="2">Uncharacterized protein</fullName>
    </submittedName>
</protein>
<feature type="region of interest" description="Disordered" evidence="1">
    <location>
        <begin position="1"/>
        <end position="28"/>
    </location>
</feature>